<dbReference type="SMR" id="A0A7T8CLZ2"/>
<feature type="signal peptide" evidence="10">
    <location>
        <begin position="1"/>
        <end position="21"/>
    </location>
</feature>
<keyword evidence="5 6" id="KW-0408">Iron</keyword>
<keyword evidence="8" id="KW-1015">Disulfide bond</keyword>
<protein>
    <recommendedName>
        <fullName evidence="6">Extracellular globin</fullName>
    </recommendedName>
</protein>
<evidence type="ECO:0000256" key="3">
    <source>
        <dbReference type="ARBA" id="ARBA00022621"/>
    </source>
</evidence>
<evidence type="ECO:0000313" key="12">
    <source>
        <dbReference type="EMBL" id="QQO51919.1"/>
    </source>
</evidence>
<dbReference type="AlphaFoldDB" id="A0A7T8CLZ2"/>
<evidence type="ECO:0000256" key="9">
    <source>
        <dbReference type="RuleBase" id="RU000356"/>
    </source>
</evidence>
<dbReference type="GO" id="GO:0005506">
    <property type="term" value="F:iron ion binding"/>
    <property type="evidence" value="ECO:0007669"/>
    <property type="project" value="UniProtKB-UniRule"/>
</dbReference>
<reference evidence="12" key="1">
    <citation type="journal article" date="2020" name="BMC Evol. Biol.">
        <title>Globins in the marine annelid Platynereis dumerilii shed new light on hemoglobin evolution in bilaterians.</title>
        <authorList>
            <person name="Song S."/>
            <person name="Starunov V."/>
            <person name="Bailly X."/>
            <person name="Ruta C."/>
            <person name="Kerner P."/>
            <person name="Cornelissen A.J.M."/>
            <person name="Balavoine G."/>
        </authorList>
    </citation>
    <scope>NUCLEOTIDE SEQUENCE</scope>
</reference>
<dbReference type="SUPFAM" id="SSF46458">
    <property type="entry name" value="Globin-like"/>
    <property type="match status" value="1"/>
</dbReference>
<dbReference type="GO" id="GO:0020037">
    <property type="term" value="F:heme binding"/>
    <property type="evidence" value="ECO:0007669"/>
    <property type="project" value="UniProtKB-UniRule"/>
</dbReference>
<dbReference type="GO" id="GO:0005833">
    <property type="term" value="C:hemoglobin complex"/>
    <property type="evidence" value="ECO:0007669"/>
    <property type="project" value="UniProtKB-UniRule"/>
</dbReference>
<evidence type="ECO:0000256" key="5">
    <source>
        <dbReference type="ARBA" id="ARBA00023004"/>
    </source>
</evidence>
<dbReference type="InterPro" id="IPR000971">
    <property type="entry name" value="Globin"/>
</dbReference>
<keyword evidence="3 6" id="KW-0561">Oxygen transport</keyword>
<feature type="domain" description="Globin" evidence="11">
    <location>
        <begin position="24"/>
        <end position="164"/>
    </location>
</feature>
<evidence type="ECO:0000259" key="11">
    <source>
        <dbReference type="PROSITE" id="PS01033"/>
    </source>
</evidence>
<evidence type="ECO:0000256" key="6">
    <source>
        <dbReference type="PIRNR" id="PIRNR036517"/>
    </source>
</evidence>
<accession>A0A7T8CLZ2</accession>
<dbReference type="InterPro" id="IPR014610">
    <property type="entry name" value="Haemoglobin_extracell"/>
</dbReference>
<evidence type="ECO:0000256" key="1">
    <source>
        <dbReference type="ARBA" id="ARBA00022448"/>
    </source>
</evidence>
<keyword evidence="2 6" id="KW-0349">Heme</keyword>
<evidence type="ECO:0000256" key="8">
    <source>
        <dbReference type="PIRSR" id="PIRSR036517-2"/>
    </source>
</evidence>
<dbReference type="GO" id="GO:0005344">
    <property type="term" value="F:oxygen carrier activity"/>
    <property type="evidence" value="ECO:0007669"/>
    <property type="project" value="UniProtKB-UniRule"/>
</dbReference>
<sequence length="164" mass="18654">MYQILSVAVLVLSCLALGTLGEEVCGPLERIKVQHQWVSVYGADHDRLKVSTLVWKDFFEHHPEERARFERVNSDNIFSGDFRAHMVRVFAGFDLLIGVLNEEEIFKSAMIHYTKMHNDLGVTTEIIKEFGKSIARVLPEFMDGKPDITAWRPCFNLIAAGVSE</sequence>
<feature type="chain" id="PRO_5031086364" description="Extracellular globin" evidence="10">
    <location>
        <begin position="22"/>
        <end position="164"/>
    </location>
</feature>
<dbReference type="GO" id="GO:0005576">
    <property type="term" value="C:extracellular region"/>
    <property type="evidence" value="ECO:0007669"/>
    <property type="project" value="UniProtKB-UniRule"/>
</dbReference>
<evidence type="ECO:0000256" key="4">
    <source>
        <dbReference type="ARBA" id="ARBA00022723"/>
    </source>
</evidence>
<keyword evidence="10" id="KW-0732">Signal</keyword>
<keyword evidence="4 6" id="KW-0479">Metal-binding</keyword>
<dbReference type="GO" id="GO:0019825">
    <property type="term" value="F:oxygen binding"/>
    <property type="evidence" value="ECO:0007669"/>
    <property type="project" value="UniProtKB-UniRule"/>
</dbReference>
<dbReference type="PIRSF" id="PIRSF036517">
    <property type="entry name" value="Ext_hemo"/>
    <property type="match status" value="1"/>
</dbReference>
<evidence type="ECO:0000256" key="2">
    <source>
        <dbReference type="ARBA" id="ARBA00022617"/>
    </source>
</evidence>
<organism evidence="12">
    <name type="scientific">Platynereis dumerilii</name>
    <name type="common">Dumeril's clam worm</name>
    <dbReference type="NCBI Taxonomy" id="6359"/>
    <lineage>
        <taxon>Eukaryota</taxon>
        <taxon>Metazoa</taxon>
        <taxon>Spiralia</taxon>
        <taxon>Lophotrochozoa</taxon>
        <taxon>Annelida</taxon>
        <taxon>Polychaeta</taxon>
        <taxon>Errantia</taxon>
        <taxon>Phyllodocida</taxon>
        <taxon>Nereididae</taxon>
        <taxon>Platynereis</taxon>
    </lineage>
</organism>
<name>A0A7T8CLZ2_PLADU</name>
<proteinExistence type="evidence at transcript level"/>
<dbReference type="Pfam" id="PF00042">
    <property type="entry name" value="Globin"/>
    <property type="match status" value="1"/>
</dbReference>
<comment type="similarity">
    <text evidence="6 9">Belongs to the globin family.</text>
</comment>
<dbReference type="CDD" id="cd01040">
    <property type="entry name" value="Mb-like"/>
    <property type="match status" value="1"/>
</dbReference>
<keyword evidence="1 6" id="KW-0813">Transport</keyword>
<feature type="disulfide bond" evidence="8">
    <location>
        <begin position="25"/>
        <end position="154"/>
    </location>
</feature>
<dbReference type="Gene3D" id="1.10.490.10">
    <property type="entry name" value="Globins"/>
    <property type="match status" value="1"/>
</dbReference>
<evidence type="ECO:0000256" key="7">
    <source>
        <dbReference type="PIRSR" id="PIRSR036517-1"/>
    </source>
</evidence>
<feature type="binding site" description="proximal binding residue" evidence="7">
    <location>
        <position position="117"/>
    </location>
    <ligand>
        <name>heme b</name>
        <dbReference type="ChEBI" id="CHEBI:60344"/>
    </ligand>
    <ligandPart>
        <name>Fe</name>
        <dbReference type="ChEBI" id="CHEBI:18248"/>
    </ligandPart>
</feature>
<dbReference type="PROSITE" id="PS01033">
    <property type="entry name" value="GLOBIN"/>
    <property type="match status" value="1"/>
</dbReference>
<dbReference type="EMBL" id="MT701027">
    <property type="protein sequence ID" value="QQO51919.1"/>
    <property type="molecule type" value="mRNA"/>
</dbReference>
<dbReference type="InterPro" id="IPR044399">
    <property type="entry name" value="Mb-like_M"/>
</dbReference>
<dbReference type="InterPro" id="IPR012292">
    <property type="entry name" value="Globin/Proto"/>
</dbReference>
<dbReference type="InterPro" id="IPR009050">
    <property type="entry name" value="Globin-like_sf"/>
</dbReference>
<evidence type="ECO:0000256" key="10">
    <source>
        <dbReference type="SAM" id="SignalP"/>
    </source>
</evidence>